<dbReference type="PANTHER" id="PTHR31391:SF106">
    <property type="entry name" value="B3 DOMAIN-CONTAINING PROTEIN OS01G0723500"/>
    <property type="match status" value="1"/>
</dbReference>
<comment type="subcellular location">
    <subcellularLocation>
        <location evidence="1">Nucleus</location>
    </subcellularLocation>
</comment>
<feature type="domain" description="TF-B3" evidence="6">
    <location>
        <begin position="7"/>
        <end position="100"/>
    </location>
</feature>
<dbReference type="SMART" id="SM01019">
    <property type="entry name" value="B3"/>
    <property type="match status" value="3"/>
</dbReference>
<evidence type="ECO:0000256" key="3">
    <source>
        <dbReference type="ARBA" id="ARBA00023125"/>
    </source>
</evidence>
<dbReference type="InterPro" id="IPR044837">
    <property type="entry name" value="REM16-like"/>
</dbReference>
<dbReference type="SUPFAM" id="SSF101936">
    <property type="entry name" value="DNA-binding pseudobarrel domain"/>
    <property type="match status" value="3"/>
</dbReference>
<keyword evidence="5" id="KW-0539">Nucleus</keyword>
<keyword evidence="8" id="KW-1185">Reference proteome</keyword>
<organism evidence="7 8">
    <name type="scientific">Coffea canephora</name>
    <name type="common">Robusta coffee</name>
    <dbReference type="NCBI Taxonomy" id="49390"/>
    <lineage>
        <taxon>Eukaryota</taxon>
        <taxon>Viridiplantae</taxon>
        <taxon>Streptophyta</taxon>
        <taxon>Embryophyta</taxon>
        <taxon>Tracheophyta</taxon>
        <taxon>Spermatophyta</taxon>
        <taxon>Magnoliopsida</taxon>
        <taxon>eudicotyledons</taxon>
        <taxon>Gunneridae</taxon>
        <taxon>Pentapetalae</taxon>
        <taxon>asterids</taxon>
        <taxon>lamiids</taxon>
        <taxon>Gentianales</taxon>
        <taxon>Rubiaceae</taxon>
        <taxon>Ixoroideae</taxon>
        <taxon>Gardenieae complex</taxon>
        <taxon>Bertiereae - Coffeeae clade</taxon>
        <taxon>Coffeeae</taxon>
        <taxon>Coffea</taxon>
    </lineage>
</organism>
<evidence type="ECO:0000313" key="7">
    <source>
        <dbReference type="EMBL" id="CDP07598.1"/>
    </source>
</evidence>
<evidence type="ECO:0000256" key="1">
    <source>
        <dbReference type="ARBA" id="ARBA00004123"/>
    </source>
</evidence>
<dbReference type="PANTHER" id="PTHR31391">
    <property type="entry name" value="B3 DOMAIN-CONTAINING PROTEIN OS11G0197600-RELATED"/>
    <property type="match status" value="1"/>
</dbReference>
<dbReference type="Gene3D" id="2.40.330.10">
    <property type="entry name" value="DNA-binding pseudobarrel domain"/>
    <property type="match status" value="3"/>
</dbReference>
<dbReference type="OrthoDB" id="660291at2759"/>
<evidence type="ECO:0000313" key="8">
    <source>
        <dbReference type="Proteomes" id="UP000295252"/>
    </source>
</evidence>
<dbReference type="Proteomes" id="UP000295252">
    <property type="component" value="Chromosome II"/>
</dbReference>
<keyword evidence="3" id="KW-0238">DNA-binding</keyword>
<accession>A0A068UIZ6</accession>
<dbReference type="InterPro" id="IPR003340">
    <property type="entry name" value="B3_DNA-bd"/>
</dbReference>
<dbReference type="AlphaFoldDB" id="A0A068UIZ6"/>
<evidence type="ECO:0000256" key="5">
    <source>
        <dbReference type="ARBA" id="ARBA00023242"/>
    </source>
</evidence>
<dbReference type="CDD" id="cd10017">
    <property type="entry name" value="B3_DNA"/>
    <property type="match status" value="3"/>
</dbReference>
<feature type="domain" description="TF-B3" evidence="6">
    <location>
        <begin position="248"/>
        <end position="344"/>
    </location>
</feature>
<dbReference type="InParanoid" id="A0A068UIZ6"/>
<dbReference type="GO" id="GO:0003677">
    <property type="term" value="F:DNA binding"/>
    <property type="evidence" value="ECO:0007669"/>
    <property type="project" value="UniProtKB-KW"/>
</dbReference>
<reference evidence="8" key="1">
    <citation type="journal article" date="2014" name="Science">
        <title>The coffee genome provides insight into the convergent evolution of caffeine biosynthesis.</title>
        <authorList>
            <person name="Denoeud F."/>
            <person name="Carretero-Paulet L."/>
            <person name="Dereeper A."/>
            <person name="Droc G."/>
            <person name="Guyot R."/>
            <person name="Pietrella M."/>
            <person name="Zheng C."/>
            <person name="Alberti A."/>
            <person name="Anthony F."/>
            <person name="Aprea G."/>
            <person name="Aury J.M."/>
            <person name="Bento P."/>
            <person name="Bernard M."/>
            <person name="Bocs S."/>
            <person name="Campa C."/>
            <person name="Cenci A."/>
            <person name="Combes M.C."/>
            <person name="Crouzillat D."/>
            <person name="Da Silva C."/>
            <person name="Daddiego L."/>
            <person name="De Bellis F."/>
            <person name="Dussert S."/>
            <person name="Garsmeur O."/>
            <person name="Gayraud T."/>
            <person name="Guignon V."/>
            <person name="Jahn K."/>
            <person name="Jamilloux V."/>
            <person name="Joet T."/>
            <person name="Labadie K."/>
            <person name="Lan T."/>
            <person name="Leclercq J."/>
            <person name="Lepelley M."/>
            <person name="Leroy T."/>
            <person name="Li L.T."/>
            <person name="Librado P."/>
            <person name="Lopez L."/>
            <person name="Munoz A."/>
            <person name="Noel B."/>
            <person name="Pallavicini A."/>
            <person name="Perrotta G."/>
            <person name="Poncet V."/>
            <person name="Pot D."/>
            <person name="Priyono X."/>
            <person name="Rigoreau M."/>
            <person name="Rouard M."/>
            <person name="Rozas J."/>
            <person name="Tranchant-Dubreuil C."/>
            <person name="VanBuren R."/>
            <person name="Zhang Q."/>
            <person name="Andrade A.C."/>
            <person name="Argout X."/>
            <person name="Bertrand B."/>
            <person name="de Kochko A."/>
            <person name="Graziosi G."/>
            <person name="Henry R.J."/>
            <person name="Jayarama X."/>
            <person name="Ming R."/>
            <person name="Nagai C."/>
            <person name="Rounsley S."/>
            <person name="Sankoff D."/>
            <person name="Giuliano G."/>
            <person name="Albert V.A."/>
            <person name="Wincker P."/>
            <person name="Lashermes P."/>
        </authorList>
    </citation>
    <scope>NUCLEOTIDE SEQUENCE [LARGE SCALE GENOMIC DNA]</scope>
    <source>
        <strain evidence="8">cv. DH200-94</strain>
    </source>
</reference>
<dbReference type="EMBL" id="HG739110">
    <property type="protein sequence ID" value="CDP07598.1"/>
    <property type="molecule type" value="Genomic_DNA"/>
</dbReference>
<dbReference type="STRING" id="49390.A0A068UIZ6"/>
<keyword evidence="2" id="KW-0805">Transcription regulation</keyword>
<name>A0A068UIZ6_COFCA</name>
<dbReference type="PhylomeDB" id="A0A068UIZ6"/>
<sequence length="570" mass="63914">MWDDKKPHFLVGFNPSSSSEALKLPFKFKKHIDGTTPGTAFLLGPSGNTWYANLTQQNDDLFLQDGWVAFVRDHSLESGDSLVFRYDGNLHFTVQVFDKSSCEKESTFSCECSQSPSNYNCRLMKKRDRENSALLDCIIEGIPKRVRTSQVNTQCITTIHELNRDLTDKNECSEEEAGYFSERCQEPNFLNQIENGSCTLKNSVTIAVPSVRNSEATTGERTGKEDLLLSAAEAERVARAFTSSLPCFMKVMKRFNISGSYTLNVPYQFAMAHLPKCKVKIVLHNLKGESWTINSIPTTRVQTSHTFCGGWLGFVRDNNINEGDICIFELVHKCELRVHIVRVRREGVNDRSENEAHKMIVNSSCATPLKISRRKAMKISTKPCNLSLQQLKKFDKKGHDPIKVKCGNESISGELVIYETSSQGRSSSHTKGCISMKSAPEEKLAAESFLSSFPHFVRVMKKFNVSGSYTLKIPYQFSMQHLPSCRTEVILRNLKGKCWTVNSIPTIKVQTLHTFCGGWMAFVRDNDIQMGDICIFELIGKNELRVHISGVGQQGSDYQSGGVGSNAVVP</sequence>
<evidence type="ECO:0000259" key="6">
    <source>
        <dbReference type="PROSITE" id="PS50863"/>
    </source>
</evidence>
<feature type="domain" description="TF-B3" evidence="6">
    <location>
        <begin position="456"/>
        <end position="552"/>
    </location>
</feature>
<dbReference type="InterPro" id="IPR015300">
    <property type="entry name" value="DNA-bd_pseudobarrel_sf"/>
</dbReference>
<evidence type="ECO:0000256" key="2">
    <source>
        <dbReference type="ARBA" id="ARBA00023015"/>
    </source>
</evidence>
<dbReference type="Pfam" id="PF02362">
    <property type="entry name" value="B3"/>
    <property type="match status" value="3"/>
</dbReference>
<gene>
    <name evidence="7" type="ORF">GSCOC_T00024901001</name>
</gene>
<dbReference type="OMA" id="INMGDIC"/>
<dbReference type="Gramene" id="CDP07598">
    <property type="protein sequence ID" value="CDP07598"/>
    <property type="gene ID" value="GSCOC_T00024901001"/>
</dbReference>
<evidence type="ECO:0000256" key="4">
    <source>
        <dbReference type="ARBA" id="ARBA00023163"/>
    </source>
</evidence>
<protein>
    <recommendedName>
        <fullName evidence="6">TF-B3 domain-containing protein</fullName>
    </recommendedName>
</protein>
<dbReference type="GO" id="GO:0005634">
    <property type="term" value="C:nucleus"/>
    <property type="evidence" value="ECO:0007669"/>
    <property type="project" value="UniProtKB-SubCell"/>
</dbReference>
<keyword evidence="4" id="KW-0804">Transcription</keyword>
<proteinExistence type="predicted"/>
<dbReference type="PROSITE" id="PS50863">
    <property type="entry name" value="B3"/>
    <property type="match status" value="3"/>
</dbReference>